<dbReference type="PANTHER" id="PTHR39338">
    <property type="entry name" value="BLL5662 PROTEIN-RELATED"/>
    <property type="match status" value="1"/>
</dbReference>
<dbReference type="Pfam" id="PF05762">
    <property type="entry name" value="VWA_CoxE"/>
    <property type="match status" value="1"/>
</dbReference>
<organism evidence="1">
    <name type="scientific">marine sediment metagenome</name>
    <dbReference type="NCBI Taxonomy" id="412755"/>
    <lineage>
        <taxon>unclassified sequences</taxon>
        <taxon>metagenomes</taxon>
        <taxon>ecological metagenomes</taxon>
    </lineage>
</organism>
<name>X1A1Y8_9ZZZZ</name>
<reference evidence="1" key="1">
    <citation type="journal article" date="2014" name="Front. Microbiol.">
        <title>High frequency of phylogenetically diverse reductive dehalogenase-homologous genes in deep subseafloor sedimentary metagenomes.</title>
        <authorList>
            <person name="Kawai M."/>
            <person name="Futagami T."/>
            <person name="Toyoda A."/>
            <person name="Takaki Y."/>
            <person name="Nishi S."/>
            <person name="Hori S."/>
            <person name="Arai W."/>
            <person name="Tsubouchi T."/>
            <person name="Morono Y."/>
            <person name="Uchiyama I."/>
            <person name="Ito T."/>
            <person name="Fujiyama A."/>
            <person name="Inagaki F."/>
            <person name="Takami H."/>
        </authorList>
    </citation>
    <scope>NUCLEOTIDE SEQUENCE</scope>
    <source>
        <strain evidence="1">Expedition CK06-06</strain>
    </source>
</reference>
<evidence type="ECO:0000313" key="1">
    <source>
        <dbReference type="EMBL" id="GAG64192.1"/>
    </source>
</evidence>
<dbReference type="InterPro" id="IPR008912">
    <property type="entry name" value="Uncharacterised_CoxE"/>
</dbReference>
<dbReference type="PANTHER" id="PTHR39338:SF7">
    <property type="entry name" value="BLL6692 PROTEIN"/>
    <property type="match status" value="1"/>
</dbReference>
<comment type="caution">
    <text evidence="1">The sequence shown here is derived from an EMBL/GenBank/DDBJ whole genome shotgun (WGS) entry which is preliminary data.</text>
</comment>
<protein>
    <recommendedName>
        <fullName evidence="2">VWA domain-containing protein</fullName>
    </recommendedName>
</protein>
<proteinExistence type="predicted"/>
<accession>X1A1Y8</accession>
<feature type="non-terminal residue" evidence="1">
    <location>
        <position position="1"/>
    </location>
</feature>
<sequence>RMAMQIAQKRIFRDYRKDIVLDTRQIKVALKRLKKLEEIGKQDELDLDKTIDKTAKNCGDIEIVFDKKRKNNVRMLLLMDVGGSMTPYAHLVNLLFSAANNMSHWREFKHLYFHNCIYESIYFNARRNPEEAIDFNEFLRKYDNKYKVVIVGDAAMASWELTEKYGSIYYYHRNELPGIYYIKELANHFKNNVVWLNPELIRPEWAPWTRKIISSIIPMFDLTVEGIEDAMDYLRKGGKNMYTTVQMLKGLNF</sequence>
<dbReference type="EMBL" id="BART01009178">
    <property type="protein sequence ID" value="GAG64192.1"/>
    <property type="molecule type" value="Genomic_DNA"/>
</dbReference>
<evidence type="ECO:0008006" key="2">
    <source>
        <dbReference type="Google" id="ProtNLM"/>
    </source>
</evidence>
<dbReference type="AlphaFoldDB" id="X1A1Y8"/>
<gene>
    <name evidence="1" type="ORF">S01H4_20417</name>
</gene>